<evidence type="ECO:0000256" key="5">
    <source>
        <dbReference type="ARBA" id="ARBA00022833"/>
    </source>
</evidence>
<protein>
    <recommendedName>
        <fullName evidence="9">PARP-type domain-containing protein</fullName>
    </recommendedName>
</protein>
<evidence type="ECO:0000256" key="1">
    <source>
        <dbReference type="ARBA" id="ARBA00004123"/>
    </source>
</evidence>
<dbReference type="InterPro" id="IPR000116">
    <property type="entry name" value="HMGA"/>
</dbReference>
<dbReference type="STRING" id="675824.A0A1E3PYU7"/>
<evidence type="ECO:0000256" key="3">
    <source>
        <dbReference type="ARBA" id="ARBA00022737"/>
    </source>
</evidence>
<feature type="compositionally biased region" description="Polar residues" evidence="8">
    <location>
        <begin position="211"/>
        <end position="230"/>
    </location>
</feature>
<feature type="compositionally biased region" description="Basic and acidic residues" evidence="8">
    <location>
        <begin position="179"/>
        <end position="195"/>
    </location>
</feature>
<sequence length="344" mass="38078">MSYRIENAKQGRAGCKGPACKSEGVKIGKGELRLGVFVTIGDNQSWQWRHWSCVTPQVIQNIKTKVESLPEGLDGYDEISAEDQKRVVGALEEGHVADSEYKGDIETNRLGAKNPRKRRSKKEALDDADERENGEAKTEETTGEKVEEQAEETGKPSTRGRKKGASNKRPSEDGEVDDEIKRPRVDESKDSDDHLASTVKRGRGRPKKSDATSTQSVAPAQAESTGSTENAEVPAKRGRGRPKKEFEAKPNQDSSEPPKRGRGRPKLTEEQRLEKEKIKEAAKRALVPHVPADQRRGRGRPRKYAQDAPDEKSADELLGAGDKKEEKHEDVDVAIEKNEAATEK</sequence>
<organism evidence="10 11">
    <name type="scientific">Lipomyces starkeyi NRRL Y-11557</name>
    <dbReference type="NCBI Taxonomy" id="675824"/>
    <lineage>
        <taxon>Eukaryota</taxon>
        <taxon>Fungi</taxon>
        <taxon>Dikarya</taxon>
        <taxon>Ascomycota</taxon>
        <taxon>Saccharomycotina</taxon>
        <taxon>Lipomycetes</taxon>
        <taxon>Lipomycetales</taxon>
        <taxon>Lipomycetaceae</taxon>
        <taxon>Lipomyces</taxon>
    </lineage>
</organism>
<reference evidence="10 11" key="1">
    <citation type="journal article" date="2016" name="Proc. Natl. Acad. Sci. U.S.A.">
        <title>Comparative genomics of biotechnologically important yeasts.</title>
        <authorList>
            <person name="Riley R."/>
            <person name="Haridas S."/>
            <person name="Wolfe K.H."/>
            <person name="Lopes M.R."/>
            <person name="Hittinger C.T."/>
            <person name="Goeker M."/>
            <person name="Salamov A.A."/>
            <person name="Wisecaver J.H."/>
            <person name="Long T.M."/>
            <person name="Calvey C.H."/>
            <person name="Aerts A.L."/>
            <person name="Barry K.W."/>
            <person name="Choi C."/>
            <person name="Clum A."/>
            <person name="Coughlan A.Y."/>
            <person name="Deshpande S."/>
            <person name="Douglass A.P."/>
            <person name="Hanson S.J."/>
            <person name="Klenk H.-P."/>
            <person name="LaButti K.M."/>
            <person name="Lapidus A."/>
            <person name="Lindquist E.A."/>
            <person name="Lipzen A.M."/>
            <person name="Meier-Kolthoff J.P."/>
            <person name="Ohm R.A."/>
            <person name="Otillar R.P."/>
            <person name="Pangilinan J.L."/>
            <person name="Peng Y."/>
            <person name="Rokas A."/>
            <person name="Rosa C.A."/>
            <person name="Scheuner C."/>
            <person name="Sibirny A.A."/>
            <person name="Slot J.C."/>
            <person name="Stielow J.B."/>
            <person name="Sun H."/>
            <person name="Kurtzman C.P."/>
            <person name="Blackwell M."/>
            <person name="Grigoriev I.V."/>
            <person name="Jeffries T.W."/>
        </authorList>
    </citation>
    <scope>NUCLEOTIDE SEQUENCE [LARGE SCALE GENOMIC DNA]</scope>
    <source>
        <strain evidence="10 11">NRRL Y-11557</strain>
    </source>
</reference>
<dbReference type="Pfam" id="PF00645">
    <property type="entry name" value="zf-PARP"/>
    <property type="match status" value="1"/>
</dbReference>
<dbReference type="InterPro" id="IPR036957">
    <property type="entry name" value="Znf_PARP_sf"/>
</dbReference>
<proteinExistence type="predicted"/>
<evidence type="ECO:0000256" key="7">
    <source>
        <dbReference type="ARBA" id="ARBA00023242"/>
    </source>
</evidence>
<evidence type="ECO:0000313" key="10">
    <source>
        <dbReference type="EMBL" id="ODQ70082.1"/>
    </source>
</evidence>
<accession>A0A1E3PYU7</accession>
<dbReference type="Gene3D" id="3.30.1740.10">
    <property type="entry name" value="Zinc finger, PARP-type"/>
    <property type="match status" value="1"/>
</dbReference>
<evidence type="ECO:0000313" key="11">
    <source>
        <dbReference type="Proteomes" id="UP000094385"/>
    </source>
</evidence>
<evidence type="ECO:0000256" key="8">
    <source>
        <dbReference type="SAM" id="MobiDB-lite"/>
    </source>
</evidence>
<dbReference type="PRINTS" id="PR00929">
    <property type="entry name" value="ATHOOK"/>
</dbReference>
<feature type="compositionally biased region" description="Basic and acidic residues" evidence="8">
    <location>
        <begin position="266"/>
        <end position="283"/>
    </location>
</feature>
<feature type="domain" description="PARP-type" evidence="9">
    <location>
        <begin position="3"/>
        <end position="95"/>
    </location>
</feature>
<dbReference type="PRINTS" id="PR00930">
    <property type="entry name" value="HIGHMOBLTYIY"/>
</dbReference>
<keyword evidence="6" id="KW-0238">DNA-binding</keyword>
<dbReference type="InterPro" id="IPR001510">
    <property type="entry name" value="Znf_PARP"/>
</dbReference>
<feature type="compositionally biased region" description="Basic and acidic residues" evidence="8">
    <location>
        <begin position="131"/>
        <end position="154"/>
    </location>
</feature>
<evidence type="ECO:0000259" key="9">
    <source>
        <dbReference type="PROSITE" id="PS50064"/>
    </source>
</evidence>
<dbReference type="EMBL" id="KV454301">
    <property type="protein sequence ID" value="ODQ70082.1"/>
    <property type="molecule type" value="Genomic_DNA"/>
</dbReference>
<gene>
    <name evidence="10" type="ORF">LIPSTDRAFT_174774</name>
</gene>
<dbReference type="SMART" id="SM01336">
    <property type="entry name" value="zf-PARP"/>
    <property type="match status" value="1"/>
</dbReference>
<dbReference type="GO" id="GO:0008270">
    <property type="term" value="F:zinc ion binding"/>
    <property type="evidence" value="ECO:0007669"/>
    <property type="project" value="UniProtKB-KW"/>
</dbReference>
<dbReference type="Proteomes" id="UP000094385">
    <property type="component" value="Unassembled WGS sequence"/>
</dbReference>
<keyword evidence="4" id="KW-0863">Zinc-finger</keyword>
<comment type="subcellular location">
    <subcellularLocation>
        <location evidence="1">Nucleus</location>
    </subcellularLocation>
</comment>
<dbReference type="SUPFAM" id="SSF57716">
    <property type="entry name" value="Glucocorticoid receptor-like (DNA-binding domain)"/>
    <property type="match status" value="1"/>
</dbReference>
<evidence type="ECO:0000256" key="6">
    <source>
        <dbReference type="ARBA" id="ARBA00023125"/>
    </source>
</evidence>
<keyword evidence="7" id="KW-0539">Nucleus</keyword>
<keyword evidence="3" id="KW-0677">Repeat</keyword>
<dbReference type="GO" id="GO:0003677">
    <property type="term" value="F:DNA binding"/>
    <property type="evidence" value="ECO:0007669"/>
    <property type="project" value="UniProtKB-KW"/>
</dbReference>
<feature type="compositionally biased region" description="Basic and acidic residues" evidence="8">
    <location>
        <begin position="309"/>
        <end position="344"/>
    </location>
</feature>
<name>A0A1E3PYU7_LIPST</name>
<evidence type="ECO:0000256" key="2">
    <source>
        <dbReference type="ARBA" id="ARBA00022723"/>
    </source>
</evidence>
<dbReference type="PROSITE" id="PS50064">
    <property type="entry name" value="ZF_PARP_2"/>
    <property type="match status" value="1"/>
</dbReference>
<dbReference type="AlphaFoldDB" id="A0A1E3PYU7"/>
<keyword evidence="11" id="KW-1185">Reference proteome</keyword>
<dbReference type="SMART" id="SM00384">
    <property type="entry name" value="AT_hook"/>
    <property type="match status" value="4"/>
</dbReference>
<dbReference type="GO" id="GO:0006355">
    <property type="term" value="P:regulation of DNA-templated transcription"/>
    <property type="evidence" value="ECO:0007669"/>
    <property type="project" value="InterPro"/>
</dbReference>
<keyword evidence="2" id="KW-0479">Metal-binding</keyword>
<dbReference type="GO" id="GO:0000785">
    <property type="term" value="C:chromatin"/>
    <property type="evidence" value="ECO:0007669"/>
    <property type="project" value="InterPro"/>
</dbReference>
<evidence type="ECO:0000256" key="4">
    <source>
        <dbReference type="ARBA" id="ARBA00022771"/>
    </source>
</evidence>
<keyword evidence="5" id="KW-0862">Zinc</keyword>
<dbReference type="OrthoDB" id="429950at2759"/>
<feature type="region of interest" description="Disordered" evidence="8">
    <location>
        <begin position="99"/>
        <end position="344"/>
    </location>
</feature>
<dbReference type="GO" id="GO:0005634">
    <property type="term" value="C:nucleus"/>
    <property type="evidence" value="ECO:0007669"/>
    <property type="project" value="UniProtKB-SubCell"/>
</dbReference>
<dbReference type="InterPro" id="IPR017956">
    <property type="entry name" value="AT_hook_DNA-bd_motif"/>
</dbReference>